<reference evidence="7 8" key="1">
    <citation type="submission" date="2024-04" db="EMBL/GenBank/DDBJ databases">
        <authorList>
            <person name="Waldvogel A.-M."/>
            <person name="Schoenle A."/>
        </authorList>
    </citation>
    <scope>NUCLEOTIDE SEQUENCE [LARGE SCALE GENOMIC DNA]</scope>
</reference>
<evidence type="ECO:0000256" key="4">
    <source>
        <dbReference type="ARBA" id="ARBA00023180"/>
    </source>
</evidence>
<evidence type="ECO:0000313" key="8">
    <source>
        <dbReference type="Proteomes" id="UP001497482"/>
    </source>
</evidence>
<dbReference type="InterPro" id="IPR025155">
    <property type="entry name" value="WxxW_domain"/>
</dbReference>
<dbReference type="GO" id="GO:0005576">
    <property type="term" value="C:extracellular region"/>
    <property type="evidence" value="ECO:0007669"/>
    <property type="project" value="UniProtKB-SubCell"/>
</dbReference>
<protein>
    <recommendedName>
        <fullName evidence="6">WxxW domain-containing protein</fullName>
    </recommendedName>
</protein>
<feature type="signal peptide" evidence="5">
    <location>
        <begin position="1"/>
        <end position="23"/>
    </location>
</feature>
<evidence type="ECO:0000259" key="6">
    <source>
        <dbReference type="Pfam" id="PF13330"/>
    </source>
</evidence>
<sequence length="125" mass="13660">MKAQVVIGLIAMMFVESHQRVSAGPACECWTSWLDRDDPDGSEDCELLSLFLEDNPSQVCKNPLDIEARTKPGGISAAGAGEVIHTLSPSVGLICKNDQQKDTCCLDYEVRFRCPPDFCEPVGQI</sequence>
<dbReference type="AlphaFoldDB" id="A0AAV2J1V3"/>
<evidence type="ECO:0000256" key="5">
    <source>
        <dbReference type="SAM" id="SignalP"/>
    </source>
</evidence>
<keyword evidence="3 5" id="KW-0732">Signal</keyword>
<dbReference type="PANTHER" id="PTHR15031:SF4">
    <property type="entry name" value="CARTILAGE INTERMEDIATE LAYER PROTEIN 1"/>
    <property type="match status" value="1"/>
</dbReference>
<feature type="chain" id="PRO_5043987962" description="WxxW domain-containing protein" evidence="5">
    <location>
        <begin position="24"/>
        <end position="125"/>
    </location>
</feature>
<evidence type="ECO:0000313" key="7">
    <source>
        <dbReference type="EMBL" id="CAL1571498.1"/>
    </source>
</evidence>
<dbReference type="EMBL" id="OZ035832">
    <property type="protein sequence ID" value="CAL1571498.1"/>
    <property type="molecule type" value="Genomic_DNA"/>
</dbReference>
<keyword evidence="2" id="KW-0964">Secreted</keyword>
<comment type="subcellular location">
    <subcellularLocation>
        <location evidence="1">Secreted</location>
    </subcellularLocation>
</comment>
<dbReference type="Proteomes" id="UP001497482">
    <property type="component" value="Chromosome 10"/>
</dbReference>
<accession>A0AAV2J1V3</accession>
<evidence type="ECO:0000256" key="3">
    <source>
        <dbReference type="ARBA" id="ARBA00022729"/>
    </source>
</evidence>
<evidence type="ECO:0000256" key="1">
    <source>
        <dbReference type="ARBA" id="ARBA00004613"/>
    </source>
</evidence>
<dbReference type="Pfam" id="PF13330">
    <property type="entry name" value="Mucin2_WxxW"/>
    <property type="match status" value="1"/>
</dbReference>
<keyword evidence="4" id="KW-0325">Glycoprotein</keyword>
<evidence type="ECO:0000256" key="2">
    <source>
        <dbReference type="ARBA" id="ARBA00022525"/>
    </source>
</evidence>
<dbReference type="PANTHER" id="PTHR15031">
    <property type="entry name" value="CARTILAGE INTERMEDIATE LAYER PROTEIN CLIP"/>
    <property type="match status" value="1"/>
</dbReference>
<feature type="domain" description="WxxW" evidence="6">
    <location>
        <begin position="30"/>
        <end position="114"/>
    </location>
</feature>
<proteinExistence type="predicted"/>
<gene>
    <name evidence="7" type="ORF">KC01_LOCUS3609</name>
</gene>
<dbReference type="InterPro" id="IPR039675">
    <property type="entry name" value="CILP1/CILP2"/>
</dbReference>
<keyword evidence="8" id="KW-1185">Reference proteome</keyword>
<organism evidence="7 8">
    <name type="scientific">Knipowitschia caucasica</name>
    <name type="common">Caucasian dwarf goby</name>
    <name type="synonym">Pomatoschistus caucasicus</name>
    <dbReference type="NCBI Taxonomy" id="637954"/>
    <lineage>
        <taxon>Eukaryota</taxon>
        <taxon>Metazoa</taxon>
        <taxon>Chordata</taxon>
        <taxon>Craniata</taxon>
        <taxon>Vertebrata</taxon>
        <taxon>Euteleostomi</taxon>
        <taxon>Actinopterygii</taxon>
        <taxon>Neopterygii</taxon>
        <taxon>Teleostei</taxon>
        <taxon>Neoteleostei</taxon>
        <taxon>Acanthomorphata</taxon>
        <taxon>Gobiaria</taxon>
        <taxon>Gobiiformes</taxon>
        <taxon>Gobioidei</taxon>
        <taxon>Gobiidae</taxon>
        <taxon>Gobiinae</taxon>
        <taxon>Knipowitschia</taxon>
    </lineage>
</organism>
<name>A0AAV2J1V3_KNICA</name>